<comment type="catalytic activity">
    <reaction evidence="1">
        <text>Hydrolysis of proteins in presence of ATP.</text>
        <dbReference type="EC" id="3.4.21.53"/>
    </reaction>
</comment>
<dbReference type="Pfam" id="PF13180">
    <property type="entry name" value="PDZ_2"/>
    <property type="match status" value="1"/>
</dbReference>
<dbReference type="Gene3D" id="3.30.230.10">
    <property type="match status" value="1"/>
</dbReference>
<dbReference type="InterPro" id="IPR014721">
    <property type="entry name" value="Ribsml_uS5_D2-typ_fold_subgr"/>
</dbReference>
<dbReference type="InterPro" id="IPR001478">
    <property type="entry name" value="PDZ"/>
</dbReference>
<dbReference type="InterPro" id="IPR036034">
    <property type="entry name" value="PDZ_sf"/>
</dbReference>
<evidence type="ECO:0000313" key="6">
    <source>
        <dbReference type="Proteomes" id="UP001500880"/>
    </source>
</evidence>
<dbReference type="GO" id="GO:0006508">
    <property type="term" value="P:proteolysis"/>
    <property type="evidence" value="ECO:0007669"/>
    <property type="project" value="UniProtKB-KW"/>
</dbReference>
<feature type="domain" description="PDZ" evidence="3">
    <location>
        <begin position="101"/>
        <end position="187"/>
    </location>
</feature>
<evidence type="ECO:0000259" key="4">
    <source>
        <dbReference type="PROSITE" id="PS51786"/>
    </source>
</evidence>
<dbReference type="EMBL" id="BAAADO010000004">
    <property type="protein sequence ID" value="GAA0494899.1"/>
    <property type="molecule type" value="Genomic_DNA"/>
</dbReference>
<name>A0ABN1BCM5_9BACI</name>
<evidence type="ECO:0000256" key="2">
    <source>
        <dbReference type="SAM" id="Phobius"/>
    </source>
</evidence>
<organism evidence="5 6">
    <name type="scientific">Salinibacillus aidingensis</name>
    <dbReference type="NCBI Taxonomy" id="237684"/>
    <lineage>
        <taxon>Bacteria</taxon>
        <taxon>Bacillati</taxon>
        <taxon>Bacillota</taxon>
        <taxon>Bacilli</taxon>
        <taxon>Bacillales</taxon>
        <taxon>Bacillaceae</taxon>
        <taxon>Salinibacillus</taxon>
    </lineage>
</organism>
<evidence type="ECO:0000313" key="5">
    <source>
        <dbReference type="EMBL" id="GAA0494899.1"/>
    </source>
</evidence>
<dbReference type="GO" id="GO:0008233">
    <property type="term" value="F:peptidase activity"/>
    <property type="evidence" value="ECO:0007669"/>
    <property type="project" value="UniProtKB-KW"/>
</dbReference>
<comment type="similarity">
    <text evidence="1">Belongs to the peptidase S16 family.</text>
</comment>
<evidence type="ECO:0000256" key="1">
    <source>
        <dbReference type="PROSITE-ProRule" id="PRU01122"/>
    </source>
</evidence>
<dbReference type="PROSITE" id="PS51786">
    <property type="entry name" value="LON_PROTEOLYTIC"/>
    <property type="match status" value="1"/>
</dbReference>
<dbReference type="InterPro" id="IPR008269">
    <property type="entry name" value="Lon_proteolytic"/>
</dbReference>
<keyword evidence="2" id="KW-0472">Membrane</keyword>
<keyword evidence="2" id="KW-0812">Transmembrane</keyword>
<keyword evidence="1" id="KW-0720">Serine protease</keyword>
<dbReference type="RefSeq" id="WP_343840887.1">
    <property type="nucleotide sequence ID" value="NZ_BAAADO010000004.1"/>
</dbReference>
<proteinExistence type="inferred from homology"/>
<protein>
    <recommendedName>
        <fullName evidence="1">endopeptidase La</fullName>
        <ecNumber evidence="1">3.4.21.53</ecNumber>
    </recommendedName>
</protein>
<feature type="transmembrane region" description="Helical" evidence="2">
    <location>
        <begin position="12"/>
        <end position="31"/>
    </location>
</feature>
<feature type="active site" evidence="1">
    <location>
        <position position="235"/>
    </location>
</feature>
<accession>A0ABN1BCM5</accession>
<feature type="domain" description="Lon proteolytic" evidence="4">
    <location>
        <begin position="231"/>
        <end position="337"/>
    </location>
</feature>
<keyword evidence="2" id="KW-1133">Transmembrane helix</keyword>
<dbReference type="PROSITE" id="PS50106">
    <property type="entry name" value="PDZ"/>
    <property type="match status" value="1"/>
</dbReference>
<dbReference type="Proteomes" id="UP001500880">
    <property type="component" value="Unassembled WGS sequence"/>
</dbReference>
<keyword evidence="6" id="KW-1185">Reference proteome</keyword>
<dbReference type="InterPro" id="IPR027065">
    <property type="entry name" value="Lon_Prtase"/>
</dbReference>
<reference evidence="5 6" key="1">
    <citation type="journal article" date="2019" name="Int. J. Syst. Evol. Microbiol.">
        <title>The Global Catalogue of Microorganisms (GCM) 10K type strain sequencing project: providing services to taxonomists for standard genome sequencing and annotation.</title>
        <authorList>
            <consortium name="The Broad Institute Genomics Platform"/>
            <consortium name="The Broad Institute Genome Sequencing Center for Infectious Disease"/>
            <person name="Wu L."/>
            <person name="Ma J."/>
        </authorList>
    </citation>
    <scope>NUCLEOTIDE SEQUENCE [LARGE SCALE GENOMIC DNA]</scope>
    <source>
        <strain evidence="5 6">JCM 12389</strain>
    </source>
</reference>
<gene>
    <name evidence="5" type="primary">ddcP</name>
    <name evidence="5" type="ORF">GCM10008986_21920</name>
</gene>
<dbReference type="SUPFAM" id="SSF54211">
    <property type="entry name" value="Ribosomal protein S5 domain 2-like"/>
    <property type="match status" value="1"/>
</dbReference>
<dbReference type="SMART" id="SM00228">
    <property type="entry name" value="PDZ"/>
    <property type="match status" value="1"/>
</dbReference>
<dbReference type="Gene3D" id="2.30.42.10">
    <property type="match status" value="1"/>
</dbReference>
<comment type="caution">
    <text evidence="5">The sequence shown here is derived from an EMBL/GenBank/DDBJ whole genome shotgun (WGS) entry which is preliminary data.</text>
</comment>
<evidence type="ECO:0000259" key="3">
    <source>
        <dbReference type="PROSITE" id="PS50106"/>
    </source>
</evidence>
<dbReference type="Pfam" id="PF05362">
    <property type="entry name" value="Lon_C"/>
    <property type="match status" value="1"/>
</dbReference>
<dbReference type="SUPFAM" id="SSF50156">
    <property type="entry name" value="PDZ domain-like"/>
    <property type="match status" value="1"/>
</dbReference>
<keyword evidence="1" id="KW-0378">Hydrolase</keyword>
<dbReference type="NCBIfam" id="NF041438">
    <property type="entry name" value="SepM_fam_S16"/>
    <property type="match status" value="1"/>
</dbReference>
<keyword evidence="1 5" id="KW-0645">Protease</keyword>
<dbReference type="InterPro" id="IPR020568">
    <property type="entry name" value="Ribosomal_Su5_D2-typ_SF"/>
</dbReference>
<dbReference type="PANTHER" id="PTHR10046">
    <property type="entry name" value="ATP DEPENDENT LON PROTEASE FAMILY MEMBER"/>
    <property type="match status" value="1"/>
</dbReference>
<feature type="active site" evidence="1">
    <location>
        <position position="280"/>
    </location>
</feature>
<sequence length="338" mass="37468">MKNRSTQLAVMAIVLIIVIFLTTYQLPYYVYQPGNASELDPMVTVEDGYKSGGDMHLVTVRGGQATPVYYLWSMLQPYHDIHPLDEIRPEGISQEEYNHIQMEYMDSSQNQAIALAFKKAGLEVSYENDGVYVSYVEDDMPAGEVFKAGDKIISIDGKKVEHSEESVEYVTNKEEGEMVDIVLRRNGENIEEQVELAPFPDQPDKVGMGVGLVTKRSIITDPEVKINSRKIGGPSAGLMFTLEIFDQLTEKDYTKGKQVCGTGTINRDGKVGSIGGIDQKVVASENDGCDIFFAPNEGGKKNSNYEVASQTAKEIESSMKVVPVDTFQDAVDYLEKIE</sequence>
<dbReference type="EC" id="3.4.21.53" evidence="1"/>